<dbReference type="Proteomes" id="UP001652442">
    <property type="component" value="Unassembled WGS sequence"/>
</dbReference>
<sequence>MKVKIDARGKQCPLPVIEARKAVMSLHQQGEVEILVDNEIAVQNISKMASSQKLDFHSEKISTDQYQVVIVVKKSDGILKDRFNEDENKTKEQETGSQESCLADQRREGMVVVLSSNQMGSGEEALGKLLMKGYIFALTQQDVLPQTILLYNSGAYLSVEGSESLEDLKSLEAQGVEILTCGTCLNHYQIADQLAAGEVTNMYVIAQKMAEADKLIRP</sequence>
<comment type="caution">
    <text evidence="2">The sequence shown here is derived from an EMBL/GenBank/DDBJ whole genome shotgun (WGS) entry which is preliminary data.</text>
</comment>
<organism evidence="2 3">
    <name type="scientific">Brotonthovivens ammoniilytica</name>
    <dbReference type="NCBI Taxonomy" id="2981725"/>
    <lineage>
        <taxon>Bacteria</taxon>
        <taxon>Bacillati</taxon>
        <taxon>Bacillota</taxon>
        <taxon>Clostridia</taxon>
        <taxon>Lachnospirales</taxon>
        <taxon>Lachnospiraceae</taxon>
        <taxon>Brotonthovivens</taxon>
    </lineage>
</organism>
<dbReference type="InterPro" id="IPR019870">
    <property type="entry name" value="Se_metab_YedF"/>
</dbReference>
<evidence type="ECO:0000259" key="1">
    <source>
        <dbReference type="Pfam" id="PF01206"/>
    </source>
</evidence>
<dbReference type="InterPro" id="IPR001455">
    <property type="entry name" value="TusA-like"/>
</dbReference>
<evidence type="ECO:0000313" key="3">
    <source>
        <dbReference type="Proteomes" id="UP001652442"/>
    </source>
</evidence>
<dbReference type="InterPro" id="IPR027396">
    <property type="entry name" value="DsrEFH-like"/>
</dbReference>
<dbReference type="InterPro" id="IPR036868">
    <property type="entry name" value="TusA-like_sf"/>
</dbReference>
<dbReference type="SUPFAM" id="SSF75169">
    <property type="entry name" value="DsrEFH-like"/>
    <property type="match status" value="1"/>
</dbReference>
<proteinExistence type="predicted"/>
<dbReference type="Gene3D" id="3.40.1260.10">
    <property type="entry name" value="DsrEFH-like"/>
    <property type="match status" value="1"/>
</dbReference>
<keyword evidence="3" id="KW-1185">Reference proteome</keyword>
<dbReference type="EMBL" id="JAOQJQ010000001">
    <property type="protein sequence ID" value="MCU6761514.1"/>
    <property type="molecule type" value="Genomic_DNA"/>
</dbReference>
<protein>
    <submittedName>
        <fullName evidence="2">Sulfurtransferase-like selenium metabolism protein YedF</fullName>
    </submittedName>
</protein>
<dbReference type="SUPFAM" id="SSF64307">
    <property type="entry name" value="SirA-like"/>
    <property type="match status" value="1"/>
</dbReference>
<accession>A0ABT2TH64</accession>
<dbReference type="Pfam" id="PF01206">
    <property type="entry name" value="TusA"/>
    <property type="match status" value="1"/>
</dbReference>
<dbReference type="InterPro" id="IPR003787">
    <property type="entry name" value="Sulphur_relay_DsrE/F-like"/>
</dbReference>
<name>A0ABT2TH64_9FIRM</name>
<dbReference type="RefSeq" id="WP_158424310.1">
    <property type="nucleotide sequence ID" value="NZ_JAOQJQ010000001.1"/>
</dbReference>
<evidence type="ECO:0000313" key="2">
    <source>
        <dbReference type="EMBL" id="MCU6761514.1"/>
    </source>
</evidence>
<dbReference type="Pfam" id="PF02635">
    <property type="entry name" value="DsrE"/>
    <property type="match status" value="1"/>
</dbReference>
<feature type="domain" description="UPF0033" evidence="1">
    <location>
        <begin position="4"/>
        <end position="70"/>
    </location>
</feature>
<dbReference type="Gene3D" id="3.30.110.40">
    <property type="entry name" value="TusA-like domain"/>
    <property type="match status" value="1"/>
</dbReference>
<reference evidence="2 3" key="1">
    <citation type="journal article" date="2021" name="ISME Commun">
        <title>Automated analysis of genomic sequences facilitates high-throughput and comprehensive description of bacteria.</title>
        <authorList>
            <person name="Hitch T.C.A."/>
        </authorList>
    </citation>
    <scope>NUCLEOTIDE SEQUENCE [LARGE SCALE GENOMIC DNA]</scope>
    <source>
        <strain evidence="2 3">Sanger_109</strain>
    </source>
</reference>
<dbReference type="NCBIfam" id="TIGR03527">
    <property type="entry name" value="selenium_YedF"/>
    <property type="match status" value="1"/>
</dbReference>
<gene>
    <name evidence="2" type="primary">yedF</name>
    <name evidence="2" type="ORF">OCV88_04055</name>
</gene>